<protein>
    <submittedName>
        <fullName evidence="1">Uncharacterized protein</fullName>
    </submittedName>
</protein>
<dbReference type="EMBL" id="RBNI01016884">
    <property type="protein sequence ID" value="RUP06364.1"/>
    <property type="molecule type" value="Genomic_DNA"/>
</dbReference>
<proteinExistence type="predicted"/>
<organism evidence="1 2">
    <name type="scientific">Jimgerdemannia flammicorona</name>
    <dbReference type="NCBI Taxonomy" id="994334"/>
    <lineage>
        <taxon>Eukaryota</taxon>
        <taxon>Fungi</taxon>
        <taxon>Fungi incertae sedis</taxon>
        <taxon>Mucoromycota</taxon>
        <taxon>Mucoromycotina</taxon>
        <taxon>Endogonomycetes</taxon>
        <taxon>Endogonales</taxon>
        <taxon>Endogonaceae</taxon>
        <taxon>Jimgerdemannia</taxon>
    </lineage>
</organism>
<dbReference type="OrthoDB" id="443401at2759"/>
<dbReference type="PANTHER" id="PTHR14398">
    <property type="entry name" value="RNA RECOGNITION RRM/RNP DOMAIN"/>
    <property type="match status" value="1"/>
</dbReference>
<name>A0A433AUI1_9FUNG</name>
<sequence length="159" mass="17554">ADSLGIENIGAYSGARGARGGYFRGGRGSPRGSWPRVRGGGVQRSYKLDNRTTKLLKYGEVESLTSADDVQAVVIQFKTRREAEQALLQGTNASDIGASFQIAWHSDLPQSVENAVNKSLQLSNVQAQSADQEEAGEEQEEEEEEEEEEGDERERFFKR</sequence>
<dbReference type="InterPro" id="IPR045137">
    <property type="entry name" value="RBM26/27"/>
</dbReference>
<dbReference type="GO" id="GO:0003723">
    <property type="term" value="F:RNA binding"/>
    <property type="evidence" value="ECO:0007669"/>
    <property type="project" value="UniProtKB-KW"/>
</dbReference>
<dbReference type="PANTHER" id="PTHR14398:SF0">
    <property type="entry name" value="ZINC FINGER PROTEIN SWM"/>
    <property type="match status" value="1"/>
</dbReference>
<dbReference type="GO" id="GO:0005634">
    <property type="term" value="C:nucleus"/>
    <property type="evidence" value="ECO:0007669"/>
    <property type="project" value="TreeGrafter"/>
</dbReference>
<evidence type="ECO:0000313" key="1">
    <source>
        <dbReference type="EMBL" id="RUP06364.1"/>
    </source>
</evidence>
<feature type="non-terminal residue" evidence="1">
    <location>
        <position position="1"/>
    </location>
</feature>
<dbReference type="Proteomes" id="UP000268093">
    <property type="component" value="Unassembled WGS sequence"/>
</dbReference>
<comment type="caution">
    <text evidence="1">The sequence shown here is derived from an EMBL/GenBank/DDBJ whole genome shotgun (WGS) entry which is preliminary data.</text>
</comment>
<gene>
    <name evidence="1" type="ORF">BC936DRAFT_140357</name>
</gene>
<reference evidence="1 2" key="1">
    <citation type="journal article" date="2018" name="New Phytol.">
        <title>Phylogenomics of Endogonaceae and evolution of mycorrhizas within Mucoromycota.</title>
        <authorList>
            <person name="Chang Y."/>
            <person name="Desiro A."/>
            <person name="Na H."/>
            <person name="Sandor L."/>
            <person name="Lipzen A."/>
            <person name="Clum A."/>
            <person name="Barry K."/>
            <person name="Grigoriev I.V."/>
            <person name="Martin F.M."/>
            <person name="Stajich J.E."/>
            <person name="Smith M.E."/>
            <person name="Bonito G."/>
            <person name="Spatafora J.W."/>
        </authorList>
    </citation>
    <scope>NUCLEOTIDE SEQUENCE [LARGE SCALE GENOMIC DNA]</scope>
    <source>
        <strain evidence="1 2">GMNB39</strain>
    </source>
</reference>
<evidence type="ECO:0000313" key="2">
    <source>
        <dbReference type="Proteomes" id="UP000268093"/>
    </source>
</evidence>
<accession>A0A433AUI1</accession>
<keyword evidence="2" id="KW-1185">Reference proteome</keyword>